<protein>
    <submittedName>
        <fullName evidence="1">Uncharacterized protein</fullName>
    </submittedName>
</protein>
<sequence length="281" mass="32627">MKENQEALIDQTEKIIHDQIKQLEAENSNAAEKVFLRESQIKQTSSDLQDAYNRLIRQSQEECDTQLMKLLNEPKKDFIRKSQIDIKKKFDKFRKEINDESNKIKIAEASVEVSEKYISQFDNLIKSLENKIKTNFSAIEEFCSNKMQESVRQLQNDNSDQTQTQYYQKQCLKIKKLEAKNSILSSECDKLATAKKETTCRISQLSNDIIALSQKISISFQSKEYIQLENQTFDIIDVEPAYQKRKMPTGNLLVLAPIHSLTRQMKGAQGASRFFLKKSMF</sequence>
<gene>
    <name evidence="1" type="ORF">M9Y10_044017</name>
</gene>
<keyword evidence="2" id="KW-1185">Reference proteome</keyword>
<accession>A0ABR2K199</accession>
<evidence type="ECO:0000313" key="2">
    <source>
        <dbReference type="Proteomes" id="UP001470230"/>
    </source>
</evidence>
<dbReference type="EMBL" id="JAPFFF010000008">
    <property type="protein sequence ID" value="KAK8884895.1"/>
    <property type="molecule type" value="Genomic_DNA"/>
</dbReference>
<proteinExistence type="predicted"/>
<organism evidence="1 2">
    <name type="scientific">Tritrichomonas musculus</name>
    <dbReference type="NCBI Taxonomy" id="1915356"/>
    <lineage>
        <taxon>Eukaryota</taxon>
        <taxon>Metamonada</taxon>
        <taxon>Parabasalia</taxon>
        <taxon>Tritrichomonadida</taxon>
        <taxon>Tritrichomonadidae</taxon>
        <taxon>Tritrichomonas</taxon>
    </lineage>
</organism>
<evidence type="ECO:0000313" key="1">
    <source>
        <dbReference type="EMBL" id="KAK8884895.1"/>
    </source>
</evidence>
<comment type="caution">
    <text evidence="1">The sequence shown here is derived from an EMBL/GenBank/DDBJ whole genome shotgun (WGS) entry which is preliminary data.</text>
</comment>
<dbReference type="Proteomes" id="UP001470230">
    <property type="component" value="Unassembled WGS sequence"/>
</dbReference>
<reference evidence="1 2" key="1">
    <citation type="submission" date="2024-04" db="EMBL/GenBank/DDBJ databases">
        <title>Tritrichomonas musculus Genome.</title>
        <authorList>
            <person name="Alves-Ferreira E."/>
            <person name="Grigg M."/>
            <person name="Lorenzi H."/>
            <person name="Galac M."/>
        </authorList>
    </citation>
    <scope>NUCLEOTIDE SEQUENCE [LARGE SCALE GENOMIC DNA]</scope>
    <source>
        <strain evidence="1 2">EAF2021</strain>
    </source>
</reference>
<name>A0ABR2K199_9EUKA</name>